<dbReference type="Proteomes" id="UP000254879">
    <property type="component" value="Unassembled WGS sequence"/>
</dbReference>
<dbReference type="InterPro" id="IPR016747">
    <property type="entry name" value="Phosphotransbutyrylase"/>
</dbReference>
<dbReference type="InterPro" id="IPR006976">
    <property type="entry name" value="VanZ-like"/>
</dbReference>
<dbReference type="PIRSF" id="PIRSF019083">
    <property type="entry name" value="UCP019083_VanZ"/>
    <property type="match status" value="1"/>
</dbReference>
<dbReference type="Pfam" id="PF04892">
    <property type="entry name" value="VanZ"/>
    <property type="match status" value="1"/>
</dbReference>
<proteinExistence type="predicted"/>
<evidence type="ECO:0000259" key="1">
    <source>
        <dbReference type="Pfam" id="PF04892"/>
    </source>
</evidence>
<protein>
    <submittedName>
        <fullName evidence="2">Predicted integral membrane protein</fullName>
    </submittedName>
</protein>
<evidence type="ECO:0000313" key="3">
    <source>
        <dbReference type="Proteomes" id="UP000254879"/>
    </source>
</evidence>
<organism evidence="2 3">
    <name type="scientific">Listeria grayi</name>
    <name type="common">Listeria murrayi</name>
    <dbReference type="NCBI Taxonomy" id="1641"/>
    <lineage>
        <taxon>Bacteria</taxon>
        <taxon>Bacillati</taxon>
        <taxon>Bacillota</taxon>
        <taxon>Bacilli</taxon>
        <taxon>Bacillales</taxon>
        <taxon>Listeriaceae</taxon>
        <taxon>Listeria</taxon>
    </lineage>
</organism>
<name>A0A378MGC3_LISGR</name>
<feature type="domain" description="VanZ-like" evidence="1">
    <location>
        <begin position="15"/>
        <end position="154"/>
    </location>
</feature>
<sequence length="165" mass="18561">MKRRNKWAIFGFFGVILIMVILFHSSSQPYSQQSLVPTIEKLLPGHPFESQLEKIAFPYGGSEVSVKQMGYAKFLEFFLRKGAHFLTYFIMGLCLFVGTNATSRKPRFAFLVAALLSLAFAASDEFHQMLTGDRTPLVQDVLLDFIGAICGALVGSRFSKKYFIK</sequence>
<reference evidence="2 3" key="1">
    <citation type="submission" date="2018-06" db="EMBL/GenBank/DDBJ databases">
        <authorList>
            <consortium name="Pathogen Informatics"/>
            <person name="Doyle S."/>
        </authorList>
    </citation>
    <scope>NUCLEOTIDE SEQUENCE [LARGE SCALE GENOMIC DNA]</scope>
    <source>
        <strain evidence="3">NCTC 10815</strain>
    </source>
</reference>
<gene>
    <name evidence="2" type="ORF">NCTC10815_02795</name>
</gene>
<evidence type="ECO:0000313" key="2">
    <source>
        <dbReference type="EMBL" id="STY45417.1"/>
    </source>
</evidence>
<accession>A0A378MGC3</accession>
<dbReference type="EMBL" id="UGPG01000001">
    <property type="protein sequence ID" value="STY45417.1"/>
    <property type="molecule type" value="Genomic_DNA"/>
</dbReference>
<dbReference type="AlphaFoldDB" id="A0A378MGC3"/>
<dbReference type="NCBIfam" id="NF037970">
    <property type="entry name" value="vanZ_1"/>
    <property type="match status" value="1"/>
</dbReference>
<dbReference type="RefSeq" id="WP_003758066.1">
    <property type="nucleotide sequence ID" value="NZ_CABKNG010000002.1"/>
</dbReference>